<keyword evidence="6" id="KW-1185">Reference proteome</keyword>
<keyword evidence="2" id="KW-0433">Leucine-rich repeat</keyword>
<evidence type="ECO:0000256" key="3">
    <source>
        <dbReference type="ARBA" id="ARBA00022737"/>
    </source>
</evidence>
<dbReference type="EMBL" id="JADGJW010000201">
    <property type="protein sequence ID" value="KAJ3221928.1"/>
    <property type="molecule type" value="Genomic_DNA"/>
</dbReference>
<feature type="compositionally biased region" description="Polar residues" evidence="4">
    <location>
        <begin position="62"/>
        <end position="75"/>
    </location>
</feature>
<dbReference type="AlphaFoldDB" id="A0AAD5XWK4"/>
<evidence type="ECO:0000313" key="6">
    <source>
        <dbReference type="Proteomes" id="UP001211065"/>
    </source>
</evidence>
<keyword evidence="3" id="KW-0677">Repeat</keyword>
<dbReference type="SUPFAM" id="SSF52047">
    <property type="entry name" value="RNI-like"/>
    <property type="match status" value="1"/>
</dbReference>
<evidence type="ECO:0000313" key="5">
    <source>
        <dbReference type="EMBL" id="KAJ3221928.1"/>
    </source>
</evidence>
<feature type="compositionally biased region" description="Basic and acidic residues" evidence="4">
    <location>
        <begin position="144"/>
        <end position="154"/>
    </location>
</feature>
<dbReference type="InterPro" id="IPR032675">
    <property type="entry name" value="LRR_dom_sf"/>
</dbReference>
<dbReference type="GO" id="GO:0031267">
    <property type="term" value="F:small GTPase binding"/>
    <property type="evidence" value="ECO:0007669"/>
    <property type="project" value="TreeGrafter"/>
</dbReference>
<dbReference type="Gene3D" id="3.80.10.10">
    <property type="entry name" value="Ribonuclease Inhibitor"/>
    <property type="match status" value="2"/>
</dbReference>
<dbReference type="Proteomes" id="UP001211065">
    <property type="component" value="Unassembled WGS sequence"/>
</dbReference>
<dbReference type="GO" id="GO:0006913">
    <property type="term" value="P:nucleocytoplasmic transport"/>
    <property type="evidence" value="ECO:0007669"/>
    <property type="project" value="TreeGrafter"/>
</dbReference>
<dbReference type="GO" id="GO:0005096">
    <property type="term" value="F:GTPase activator activity"/>
    <property type="evidence" value="ECO:0007669"/>
    <property type="project" value="UniProtKB-KW"/>
</dbReference>
<keyword evidence="1" id="KW-0343">GTPase activation</keyword>
<dbReference type="InterPro" id="IPR001611">
    <property type="entry name" value="Leu-rich_rpt"/>
</dbReference>
<dbReference type="GO" id="GO:0005634">
    <property type="term" value="C:nucleus"/>
    <property type="evidence" value="ECO:0007669"/>
    <property type="project" value="TreeGrafter"/>
</dbReference>
<feature type="region of interest" description="Disordered" evidence="4">
    <location>
        <begin position="42"/>
        <end position="75"/>
    </location>
</feature>
<evidence type="ECO:0000256" key="4">
    <source>
        <dbReference type="SAM" id="MobiDB-lite"/>
    </source>
</evidence>
<dbReference type="InterPro" id="IPR027038">
    <property type="entry name" value="RanGap"/>
</dbReference>
<name>A0AAD5XWK4_9FUNG</name>
<dbReference type="GO" id="GO:0005829">
    <property type="term" value="C:cytosol"/>
    <property type="evidence" value="ECO:0007669"/>
    <property type="project" value="TreeGrafter"/>
</dbReference>
<proteinExistence type="predicted"/>
<reference evidence="5" key="1">
    <citation type="submission" date="2020-05" db="EMBL/GenBank/DDBJ databases">
        <title>Phylogenomic resolution of chytrid fungi.</title>
        <authorList>
            <person name="Stajich J.E."/>
            <person name="Amses K."/>
            <person name="Simmons R."/>
            <person name="Seto K."/>
            <person name="Myers J."/>
            <person name="Bonds A."/>
            <person name="Quandt C.A."/>
            <person name="Barry K."/>
            <person name="Liu P."/>
            <person name="Grigoriev I."/>
            <person name="Longcore J.E."/>
            <person name="James T.Y."/>
        </authorList>
    </citation>
    <scope>NUCLEOTIDE SEQUENCE</scope>
    <source>
        <strain evidence="5">JEL0476</strain>
    </source>
</reference>
<gene>
    <name evidence="5" type="ORF">HK099_002961</name>
</gene>
<comment type="caution">
    <text evidence="5">The sequence shown here is derived from an EMBL/GenBank/DDBJ whole genome shotgun (WGS) entry which is preliminary data.</text>
</comment>
<dbReference type="SMART" id="SM00368">
    <property type="entry name" value="LRR_RI"/>
    <property type="match status" value="6"/>
</dbReference>
<sequence length="469" mass="51878">MSLSNLTVQPIEQVIALSPELITDENVFPVSQEVQENTKEEIDESMHKIASNPNVELESENIENSSKRNSINTPTQQDLIQRNLEKLSSKNSLEKLSSEKALEMAIGLKDMKDLSLSNQSIGSKMNLTKGLSSRSVEIVTVGDGDERKSVLEESEKSEDETKESFENSAVETKTQDSCTEFNNVQDHEDWLSDLDVEEITKRKNVLDQYLFSCKVLGIVPASYFLKRISSSNIVMKYHGLGPKGAQAIAEVLEYNSTIKHLDLTGNHCFSGGFNLGESLRTNQTLITLNLSKNNLKNYGGKEFSEMLMENNTLKTLILKENKLTDDEAVHLAQGLKHNNTLLVLDLSGNEIGDIGAGELGLGLSQNDGLKELNLSWNHIRPRGTTAFFTNIKENVTLTHLNFDSNGIADNGAQIANFLQRNAGVQILSLKLTDTGLTQIAKGIEAAEIKEGRLKLDELKNAKPDLNIME</sequence>
<protein>
    <submittedName>
        <fullName evidence="5">Uncharacterized protein</fullName>
    </submittedName>
</protein>
<evidence type="ECO:0000256" key="2">
    <source>
        <dbReference type="ARBA" id="ARBA00022614"/>
    </source>
</evidence>
<dbReference type="PANTHER" id="PTHR24113">
    <property type="entry name" value="RAN GTPASE-ACTIVATING PROTEIN 1"/>
    <property type="match status" value="1"/>
</dbReference>
<dbReference type="GO" id="GO:0048471">
    <property type="term" value="C:perinuclear region of cytoplasm"/>
    <property type="evidence" value="ECO:0007669"/>
    <property type="project" value="TreeGrafter"/>
</dbReference>
<organism evidence="5 6">
    <name type="scientific">Clydaea vesicula</name>
    <dbReference type="NCBI Taxonomy" id="447962"/>
    <lineage>
        <taxon>Eukaryota</taxon>
        <taxon>Fungi</taxon>
        <taxon>Fungi incertae sedis</taxon>
        <taxon>Chytridiomycota</taxon>
        <taxon>Chytridiomycota incertae sedis</taxon>
        <taxon>Chytridiomycetes</taxon>
        <taxon>Lobulomycetales</taxon>
        <taxon>Lobulomycetaceae</taxon>
        <taxon>Clydaea</taxon>
    </lineage>
</organism>
<dbReference type="PANTHER" id="PTHR24113:SF12">
    <property type="entry name" value="RAN GTPASE-ACTIVATING PROTEIN 1"/>
    <property type="match status" value="1"/>
</dbReference>
<evidence type="ECO:0000256" key="1">
    <source>
        <dbReference type="ARBA" id="ARBA00022468"/>
    </source>
</evidence>
<dbReference type="Pfam" id="PF13516">
    <property type="entry name" value="LRR_6"/>
    <property type="match status" value="6"/>
</dbReference>
<accession>A0AAD5XWK4</accession>
<feature type="region of interest" description="Disordered" evidence="4">
    <location>
        <begin position="142"/>
        <end position="172"/>
    </location>
</feature>